<comment type="caution">
    <text evidence="1">The sequence shown here is derived from an EMBL/GenBank/DDBJ whole genome shotgun (WGS) entry which is preliminary data.</text>
</comment>
<gene>
    <name evidence="1" type="ORF">TRAPUB_9184</name>
</gene>
<evidence type="ECO:0000313" key="1">
    <source>
        <dbReference type="EMBL" id="OJT14242.1"/>
    </source>
</evidence>
<dbReference type="EMBL" id="MNAD01000311">
    <property type="protein sequence ID" value="OJT14242.1"/>
    <property type="molecule type" value="Genomic_DNA"/>
</dbReference>
<organism evidence="1 2">
    <name type="scientific">Trametes pubescens</name>
    <name type="common">White-rot fungus</name>
    <dbReference type="NCBI Taxonomy" id="154538"/>
    <lineage>
        <taxon>Eukaryota</taxon>
        <taxon>Fungi</taxon>
        <taxon>Dikarya</taxon>
        <taxon>Basidiomycota</taxon>
        <taxon>Agaricomycotina</taxon>
        <taxon>Agaricomycetes</taxon>
        <taxon>Polyporales</taxon>
        <taxon>Polyporaceae</taxon>
        <taxon>Trametes</taxon>
    </lineage>
</organism>
<dbReference type="AlphaFoldDB" id="A0A1M2W3A2"/>
<keyword evidence="2" id="KW-1185">Reference proteome</keyword>
<reference evidence="1 2" key="1">
    <citation type="submission" date="2016-10" db="EMBL/GenBank/DDBJ databases">
        <title>Genome sequence of the basidiomycete white-rot fungus Trametes pubescens.</title>
        <authorList>
            <person name="Makela M.R."/>
            <person name="Granchi Z."/>
            <person name="Peng M."/>
            <person name="De Vries R.P."/>
            <person name="Grigoriev I."/>
            <person name="Riley R."/>
            <person name="Hilden K."/>
        </authorList>
    </citation>
    <scope>NUCLEOTIDE SEQUENCE [LARGE SCALE GENOMIC DNA]</scope>
    <source>
        <strain evidence="1 2">FBCC735</strain>
    </source>
</reference>
<sequence length="95" mass="10247">MAGGGTWSGEYLHVEGVLMNSDFDADVFTNDTDESPKAGSSVGIRCLSALADPFPKGVSSVKKDVNWDFADVDCPRIYMVDFEETKSSGSYSLPK</sequence>
<protein>
    <submittedName>
        <fullName evidence="1">Uncharacterized protein</fullName>
    </submittedName>
</protein>
<dbReference type="Proteomes" id="UP000184267">
    <property type="component" value="Unassembled WGS sequence"/>
</dbReference>
<name>A0A1M2W3A2_TRAPU</name>
<proteinExistence type="predicted"/>
<evidence type="ECO:0000313" key="2">
    <source>
        <dbReference type="Proteomes" id="UP000184267"/>
    </source>
</evidence>
<accession>A0A1M2W3A2</accession>